<evidence type="ECO:0000256" key="8">
    <source>
        <dbReference type="ARBA" id="ARBA00038436"/>
    </source>
</evidence>
<evidence type="ECO:0000256" key="7">
    <source>
        <dbReference type="ARBA" id="ARBA00023136"/>
    </source>
</evidence>
<keyword evidence="6 9" id="KW-1133">Transmembrane helix</keyword>
<keyword evidence="4 9" id="KW-0997">Cell inner membrane</keyword>
<dbReference type="GO" id="GO:0005886">
    <property type="term" value="C:plasma membrane"/>
    <property type="evidence" value="ECO:0007669"/>
    <property type="project" value="UniProtKB-SubCell"/>
</dbReference>
<keyword evidence="5 9" id="KW-0812">Transmembrane</keyword>
<name>A0A060NL82_9BURK</name>
<dbReference type="PANTHER" id="PTHR35011:SF4">
    <property type="entry name" value="SLL1102 PROTEIN"/>
    <property type="match status" value="1"/>
</dbReference>
<feature type="transmembrane region" description="Helical" evidence="9">
    <location>
        <begin position="53"/>
        <end position="71"/>
    </location>
</feature>
<evidence type="ECO:0000313" key="12">
    <source>
        <dbReference type="Proteomes" id="UP000066014"/>
    </source>
</evidence>
<evidence type="ECO:0000256" key="9">
    <source>
        <dbReference type="RuleBase" id="RU369079"/>
    </source>
</evidence>
<evidence type="ECO:0000256" key="3">
    <source>
        <dbReference type="ARBA" id="ARBA00022475"/>
    </source>
</evidence>
<dbReference type="AlphaFoldDB" id="A0A060NL82"/>
<dbReference type="Proteomes" id="UP000066014">
    <property type="component" value="Chromosome"/>
</dbReference>
<reference evidence="11 12" key="1">
    <citation type="journal article" date="2014" name="Nat. Commun.">
        <title>Physiological and genomic features of highly alkaliphilic hydrogen-utilizing Betaproteobacteria from a continental serpentinizing site.</title>
        <authorList>
            <person name="Suzuki S."/>
            <person name="Kuenen J.G."/>
            <person name="Schipper K."/>
            <person name="van der Velde S."/>
            <person name="Ishii S."/>
            <person name="Wu A."/>
            <person name="Sorokin D.Y."/>
            <person name="Tenney A."/>
            <person name="Meng X.Y."/>
            <person name="Morrill P.L."/>
            <person name="Kamagata Y."/>
            <person name="Muyzer G."/>
            <person name="Nealson K.H."/>
        </authorList>
    </citation>
    <scope>NUCLEOTIDE SEQUENCE [LARGE SCALE GENOMIC DNA]</scope>
    <source>
        <strain evidence="11 12">B1</strain>
    </source>
</reference>
<organism evidence="11 12">
    <name type="scientific">Serpentinimonas maccroryi</name>
    <dbReference type="NCBI Taxonomy" id="1458426"/>
    <lineage>
        <taxon>Bacteria</taxon>
        <taxon>Pseudomonadati</taxon>
        <taxon>Pseudomonadota</taxon>
        <taxon>Betaproteobacteria</taxon>
        <taxon>Burkholderiales</taxon>
        <taxon>Comamonadaceae</taxon>
        <taxon>Serpentinimonas</taxon>
    </lineage>
</organism>
<protein>
    <recommendedName>
        <fullName evidence="9">TRAP transporter small permease protein</fullName>
    </recommendedName>
</protein>
<comment type="caution">
    <text evidence="9">Lacks conserved residue(s) required for the propagation of feature annotation.</text>
</comment>
<comment type="function">
    <text evidence="9">Part of the tripartite ATP-independent periplasmic (TRAP) transport system.</text>
</comment>
<feature type="transmembrane region" description="Helical" evidence="9">
    <location>
        <begin position="136"/>
        <end position="154"/>
    </location>
</feature>
<keyword evidence="2 9" id="KW-0813">Transport</keyword>
<dbReference type="KEGG" id="cbab:SMCB_0289"/>
<evidence type="ECO:0000259" key="10">
    <source>
        <dbReference type="Pfam" id="PF04290"/>
    </source>
</evidence>
<evidence type="ECO:0000256" key="6">
    <source>
        <dbReference type="ARBA" id="ARBA00022989"/>
    </source>
</evidence>
<proteinExistence type="inferred from homology"/>
<comment type="subcellular location">
    <subcellularLocation>
        <location evidence="1 9">Cell inner membrane</location>
        <topology evidence="1 9">Multi-pass membrane protein</topology>
    </subcellularLocation>
</comment>
<dbReference type="STRING" id="1458426.SMCB_0289"/>
<sequence>MKYLMMFSRAIDALNGGLGKVLMWLILLTVLISAANAISRYAFSISSNAWLEIQWYLFGAVFLLGAGFAFLRNAHVRIDVVSSRLSARARNWIDIVGILVFLLPLCYLMIALGWPLFERSWDTGEMSPNAGGLIRWPAYLMIPLGFALLALQALSELIKRFNFLYFGGPDALAQGVSSDVQQLARELALTEHDRIEGELAARAQAQGASKT</sequence>
<dbReference type="GO" id="GO:0022857">
    <property type="term" value="F:transmembrane transporter activity"/>
    <property type="evidence" value="ECO:0007669"/>
    <property type="project" value="UniProtKB-UniRule"/>
</dbReference>
<dbReference type="EMBL" id="AP014569">
    <property type="protein sequence ID" value="BAO82517.1"/>
    <property type="molecule type" value="Genomic_DNA"/>
</dbReference>
<dbReference type="PANTHER" id="PTHR35011">
    <property type="entry name" value="2,3-DIKETO-L-GULONATE TRAP TRANSPORTER SMALL PERMEASE PROTEIN YIAM"/>
    <property type="match status" value="1"/>
</dbReference>
<feature type="transmembrane region" description="Helical" evidence="9">
    <location>
        <begin position="92"/>
        <end position="116"/>
    </location>
</feature>
<dbReference type="HOGENOM" id="CLU_086356_2_2_4"/>
<evidence type="ECO:0000256" key="5">
    <source>
        <dbReference type="ARBA" id="ARBA00022692"/>
    </source>
</evidence>
<dbReference type="InterPro" id="IPR055348">
    <property type="entry name" value="DctQ"/>
</dbReference>
<keyword evidence="7 9" id="KW-0472">Membrane</keyword>
<evidence type="ECO:0000313" key="11">
    <source>
        <dbReference type="EMBL" id="BAO82517.1"/>
    </source>
</evidence>
<dbReference type="Pfam" id="PF04290">
    <property type="entry name" value="DctQ"/>
    <property type="match status" value="1"/>
</dbReference>
<dbReference type="OrthoDB" id="9795655at2"/>
<comment type="similarity">
    <text evidence="8 9">Belongs to the TRAP transporter small permease family.</text>
</comment>
<evidence type="ECO:0000256" key="2">
    <source>
        <dbReference type="ARBA" id="ARBA00022448"/>
    </source>
</evidence>
<keyword evidence="3" id="KW-1003">Cell membrane</keyword>
<evidence type="ECO:0000256" key="4">
    <source>
        <dbReference type="ARBA" id="ARBA00022519"/>
    </source>
</evidence>
<gene>
    <name evidence="11" type="ORF">SMCB_0289</name>
</gene>
<feature type="domain" description="Tripartite ATP-independent periplasmic transporters DctQ component" evidence="10">
    <location>
        <begin position="30"/>
        <end position="161"/>
    </location>
</feature>
<evidence type="ECO:0000256" key="1">
    <source>
        <dbReference type="ARBA" id="ARBA00004429"/>
    </source>
</evidence>
<comment type="subunit">
    <text evidence="9">The complex comprises the extracytoplasmic solute receptor protein and the two transmembrane proteins.</text>
</comment>
<dbReference type="RefSeq" id="WP_045534537.1">
    <property type="nucleotide sequence ID" value="NZ_AP014569.1"/>
</dbReference>
<keyword evidence="12" id="KW-1185">Reference proteome</keyword>
<dbReference type="InterPro" id="IPR007387">
    <property type="entry name" value="TRAP_DctQ"/>
</dbReference>
<accession>A0A060NL82</accession>